<gene>
    <name evidence="1" type="ORF">GCM10010995_15230</name>
</gene>
<dbReference type="RefSeq" id="WP_117004072.1">
    <property type="nucleotide sequence ID" value="NZ_BMJS01000016.1"/>
</dbReference>
<dbReference type="Proteomes" id="UP000636949">
    <property type="component" value="Unassembled WGS sequence"/>
</dbReference>
<accession>A0A8J2Z4J8</accession>
<name>A0A8J2Z4J8_9GAMM</name>
<protein>
    <recommendedName>
        <fullName evidence="3">DUF2958 domain-containing protein</fullName>
    </recommendedName>
</protein>
<dbReference type="OrthoDB" id="8545945at2"/>
<proteinExistence type="predicted"/>
<comment type="caution">
    <text evidence="1">The sequence shown here is derived from an EMBL/GenBank/DDBJ whole genome shotgun (WGS) entry which is preliminary data.</text>
</comment>
<reference evidence="1" key="2">
    <citation type="submission" date="2020-09" db="EMBL/GenBank/DDBJ databases">
        <authorList>
            <person name="Sun Q."/>
            <person name="Zhou Y."/>
        </authorList>
    </citation>
    <scope>NUCLEOTIDE SEQUENCE</scope>
    <source>
        <strain evidence="1">CGMCC 1.15758</strain>
    </source>
</reference>
<organism evidence="1 2">
    <name type="scientific">Cysteiniphilum litorale</name>
    <dbReference type="NCBI Taxonomy" id="2056700"/>
    <lineage>
        <taxon>Bacteria</taxon>
        <taxon>Pseudomonadati</taxon>
        <taxon>Pseudomonadota</taxon>
        <taxon>Gammaproteobacteria</taxon>
        <taxon>Thiotrichales</taxon>
        <taxon>Fastidiosibacteraceae</taxon>
        <taxon>Cysteiniphilum</taxon>
    </lineage>
</organism>
<reference evidence="1" key="1">
    <citation type="journal article" date="2014" name="Int. J. Syst. Evol. Microbiol.">
        <title>Complete genome sequence of Corynebacterium casei LMG S-19264T (=DSM 44701T), isolated from a smear-ripened cheese.</title>
        <authorList>
            <consortium name="US DOE Joint Genome Institute (JGI-PGF)"/>
            <person name="Walter F."/>
            <person name="Albersmeier A."/>
            <person name="Kalinowski J."/>
            <person name="Ruckert C."/>
        </authorList>
    </citation>
    <scope>NUCLEOTIDE SEQUENCE</scope>
    <source>
        <strain evidence="1">CGMCC 1.15758</strain>
    </source>
</reference>
<sequence>MTINKNKAFYFIPKYQAATLIYDNIVKYQPQLDRLKEALERCPETYQAESQKIPDKVAWLHYYHPNGWHWYVIEKDICDEQLQVFALVSGHDTEFGYFSIHELREIAGVLIDLNWKPKPLSEISEVSHFVVKFSKEDDVEVDNSEIK</sequence>
<evidence type="ECO:0000313" key="1">
    <source>
        <dbReference type="EMBL" id="GGF98935.1"/>
    </source>
</evidence>
<dbReference type="EMBL" id="BMJS01000016">
    <property type="protein sequence ID" value="GGF98935.1"/>
    <property type="molecule type" value="Genomic_DNA"/>
</dbReference>
<dbReference type="AlphaFoldDB" id="A0A8J2Z4J8"/>
<evidence type="ECO:0008006" key="3">
    <source>
        <dbReference type="Google" id="ProtNLM"/>
    </source>
</evidence>
<keyword evidence="2" id="KW-1185">Reference proteome</keyword>
<evidence type="ECO:0000313" key="2">
    <source>
        <dbReference type="Proteomes" id="UP000636949"/>
    </source>
</evidence>